<accession>A0A0P0Y8W3</accession>
<dbReference type="Proteomes" id="UP000059680">
    <property type="component" value="Chromosome 12"/>
</dbReference>
<name>A0A0P0Y8W3_ORYSJ</name>
<evidence type="ECO:0000313" key="2">
    <source>
        <dbReference type="Proteomes" id="UP000059680"/>
    </source>
</evidence>
<reference evidence="1 2" key="3">
    <citation type="journal article" date="2013" name="Rice">
        <title>Improvement of the Oryza sativa Nipponbare reference genome using next generation sequence and optical map data.</title>
        <authorList>
            <person name="Kawahara Y."/>
            <person name="de la Bastide M."/>
            <person name="Hamilton J.P."/>
            <person name="Kanamori H."/>
            <person name="McCombie W.R."/>
            <person name="Ouyang S."/>
            <person name="Schwartz D.C."/>
            <person name="Tanaka T."/>
            <person name="Wu J."/>
            <person name="Zhou S."/>
            <person name="Childs K.L."/>
            <person name="Davidson R.M."/>
            <person name="Lin H."/>
            <person name="Quesada-Ocampo L."/>
            <person name="Vaillancourt B."/>
            <person name="Sakai H."/>
            <person name="Lee S.S."/>
            <person name="Kim J."/>
            <person name="Numa H."/>
            <person name="Itoh T."/>
            <person name="Buell C.R."/>
            <person name="Matsumoto T."/>
        </authorList>
    </citation>
    <scope>NUCLEOTIDE SEQUENCE [LARGE SCALE GENOMIC DNA]</scope>
    <source>
        <strain evidence="2">cv. Nipponbare</strain>
    </source>
</reference>
<organism evidence="1 2">
    <name type="scientific">Oryza sativa subsp. japonica</name>
    <name type="common">Rice</name>
    <dbReference type="NCBI Taxonomy" id="39947"/>
    <lineage>
        <taxon>Eukaryota</taxon>
        <taxon>Viridiplantae</taxon>
        <taxon>Streptophyta</taxon>
        <taxon>Embryophyta</taxon>
        <taxon>Tracheophyta</taxon>
        <taxon>Spermatophyta</taxon>
        <taxon>Magnoliopsida</taxon>
        <taxon>Liliopsida</taxon>
        <taxon>Poales</taxon>
        <taxon>Poaceae</taxon>
        <taxon>BOP clade</taxon>
        <taxon>Oryzoideae</taxon>
        <taxon>Oryzeae</taxon>
        <taxon>Oryzinae</taxon>
        <taxon>Oryza</taxon>
        <taxon>Oryza sativa</taxon>
    </lineage>
</organism>
<proteinExistence type="predicted"/>
<keyword evidence="2" id="KW-1185">Reference proteome</keyword>
<sequence length="83" mass="9434">ISILDLVAVKLSGPNREFVENLGEFLLILFYIHRRTIFSLRILGEIHGLLVLACNAVHVSLGTNPLLLDEFFCLIFNPKIWTI</sequence>
<dbReference type="ExpressionAtlas" id="A0A0P0Y8W3">
    <property type="expression patterns" value="baseline and differential"/>
</dbReference>
<reference evidence="2" key="1">
    <citation type="journal article" date="2005" name="Nature">
        <title>The map-based sequence of the rice genome.</title>
        <authorList>
            <consortium name="International rice genome sequencing project (IRGSP)"/>
            <person name="Matsumoto T."/>
            <person name="Wu J."/>
            <person name="Kanamori H."/>
            <person name="Katayose Y."/>
            <person name="Fujisawa M."/>
            <person name="Namiki N."/>
            <person name="Mizuno H."/>
            <person name="Yamamoto K."/>
            <person name="Antonio B.A."/>
            <person name="Baba T."/>
            <person name="Sakata K."/>
            <person name="Nagamura Y."/>
            <person name="Aoki H."/>
            <person name="Arikawa K."/>
            <person name="Arita K."/>
            <person name="Bito T."/>
            <person name="Chiden Y."/>
            <person name="Fujitsuka N."/>
            <person name="Fukunaka R."/>
            <person name="Hamada M."/>
            <person name="Harada C."/>
            <person name="Hayashi A."/>
            <person name="Hijishita S."/>
            <person name="Honda M."/>
            <person name="Hosokawa S."/>
            <person name="Ichikawa Y."/>
            <person name="Idonuma A."/>
            <person name="Iijima M."/>
            <person name="Ikeda M."/>
            <person name="Ikeno M."/>
            <person name="Ito K."/>
            <person name="Ito S."/>
            <person name="Ito T."/>
            <person name="Ito Y."/>
            <person name="Ito Y."/>
            <person name="Iwabuchi A."/>
            <person name="Kamiya K."/>
            <person name="Karasawa W."/>
            <person name="Kurita K."/>
            <person name="Katagiri S."/>
            <person name="Kikuta A."/>
            <person name="Kobayashi H."/>
            <person name="Kobayashi N."/>
            <person name="Machita K."/>
            <person name="Maehara T."/>
            <person name="Masukawa M."/>
            <person name="Mizubayashi T."/>
            <person name="Mukai Y."/>
            <person name="Nagasaki H."/>
            <person name="Nagata Y."/>
            <person name="Naito S."/>
            <person name="Nakashima M."/>
            <person name="Nakama Y."/>
            <person name="Nakamichi Y."/>
            <person name="Nakamura M."/>
            <person name="Meguro A."/>
            <person name="Negishi M."/>
            <person name="Ohta I."/>
            <person name="Ohta T."/>
            <person name="Okamoto M."/>
            <person name="Ono N."/>
            <person name="Saji S."/>
            <person name="Sakaguchi M."/>
            <person name="Sakai K."/>
            <person name="Shibata M."/>
            <person name="Shimokawa T."/>
            <person name="Song J."/>
            <person name="Takazaki Y."/>
            <person name="Terasawa K."/>
            <person name="Tsugane M."/>
            <person name="Tsuji K."/>
            <person name="Ueda S."/>
            <person name="Waki K."/>
            <person name="Yamagata H."/>
            <person name="Yamamoto M."/>
            <person name="Yamamoto S."/>
            <person name="Yamane H."/>
            <person name="Yoshiki S."/>
            <person name="Yoshihara R."/>
            <person name="Yukawa K."/>
            <person name="Zhong H."/>
            <person name="Yano M."/>
            <person name="Yuan Q."/>
            <person name="Ouyang S."/>
            <person name="Liu J."/>
            <person name="Jones K.M."/>
            <person name="Gansberger K."/>
            <person name="Moffat K."/>
            <person name="Hill J."/>
            <person name="Bera J."/>
            <person name="Fadrosh D."/>
            <person name="Jin S."/>
            <person name="Johri S."/>
            <person name="Kim M."/>
            <person name="Overton L."/>
            <person name="Reardon M."/>
            <person name="Tsitrin T."/>
            <person name="Vuong H."/>
            <person name="Weaver B."/>
            <person name="Ciecko A."/>
            <person name="Tallon L."/>
            <person name="Jackson J."/>
            <person name="Pai G."/>
            <person name="Aken S.V."/>
            <person name="Utterback T."/>
            <person name="Reidmuller S."/>
            <person name="Feldblyum T."/>
            <person name="Hsiao J."/>
            <person name="Zismann V."/>
            <person name="Iobst S."/>
            <person name="de Vazeille A.R."/>
            <person name="Buell C.R."/>
            <person name="Ying K."/>
            <person name="Li Y."/>
            <person name="Lu T."/>
            <person name="Huang Y."/>
            <person name="Zhao Q."/>
            <person name="Feng Q."/>
            <person name="Zhang L."/>
            <person name="Zhu J."/>
            <person name="Weng Q."/>
            <person name="Mu J."/>
            <person name="Lu Y."/>
            <person name="Fan D."/>
            <person name="Liu Y."/>
            <person name="Guan J."/>
            <person name="Zhang Y."/>
            <person name="Yu S."/>
            <person name="Liu X."/>
            <person name="Zhang Y."/>
            <person name="Hong G."/>
            <person name="Han B."/>
            <person name="Choisne N."/>
            <person name="Demange N."/>
            <person name="Orjeda G."/>
            <person name="Samain S."/>
            <person name="Cattolico L."/>
            <person name="Pelletier E."/>
            <person name="Couloux A."/>
            <person name="Segurens B."/>
            <person name="Wincker P."/>
            <person name="D'Hont A."/>
            <person name="Scarpelli C."/>
            <person name="Weissenbach J."/>
            <person name="Salanoubat M."/>
            <person name="Quetier F."/>
            <person name="Yu Y."/>
            <person name="Kim H.R."/>
            <person name="Rambo T."/>
            <person name="Currie J."/>
            <person name="Collura K."/>
            <person name="Luo M."/>
            <person name="Yang T."/>
            <person name="Ammiraju J.S.S."/>
            <person name="Engler F."/>
            <person name="Soderlund C."/>
            <person name="Wing R.A."/>
            <person name="Palmer L.E."/>
            <person name="de la Bastide M."/>
            <person name="Spiegel L."/>
            <person name="Nascimento L."/>
            <person name="Zutavern T."/>
            <person name="O'Shaughnessy A."/>
            <person name="Dike S."/>
            <person name="Dedhia N."/>
            <person name="Preston R."/>
            <person name="Balija V."/>
            <person name="McCombie W.R."/>
            <person name="Chow T."/>
            <person name="Chen H."/>
            <person name="Chung M."/>
            <person name="Chen C."/>
            <person name="Shaw J."/>
            <person name="Wu H."/>
            <person name="Hsiao K."/>
            <person name="Chao Y."/>
            <person name="Chu M."/>
            <person name="Cheng C."/>
            <person name="Hour A."/>
            <person name="Lee P."/>
            <person name="Lin S."/>
            <person name="Lin Y."/>
            <person name="Liou J."/>
            <person name="Liu S."/>
            <person name="Hsing Y."/>
            <person name="Raghuvanshi S."/>
            <person name="Mohanty A."/>
            <person name="Bharti A.K."/>
            <person name="Gaur A."/>
            <person name="Gupta V."/>
            <person name="Kumar D."/>
            <person name="Ravi V."/>
            <person name="Vij S."/>
            <person name="Kapur A."/>
            <person name="Khurana P."/>
            <person name="Khurana P."/>
            <person name="Khurana J.P."/>
            <person name="Tyagi A.K."/>
            <person name="Gaikwad K."/>
            <person name="Singh A."/>
            <person name="Dalal V."/>
            <person name="Srivastava S."/>
            <person name="Dixit A."/>
            <person name="Pal A.K."/>
            <person name="Ghazi I.A."/>
            <person name="Yadav M."/>
            <person name="Pandit A."/>
            <person name="Bhargava A."/>
            <person name="Sureshbabu K."/>
            <person name="Batra K."/>
            <person name="Sharma T.R."/>
            <person name="Mohapatra T."/>
            <person name="Singh N.K."/>
            <person name="Messing J."/>
            <person name="Nelson A.B."/>
            <person name="Fuks G."/>
            <person name="Kavchok S."/>
            <person name="Keizer G."/>
            <person name="Linton E."/>
            <person name="Llaca V."/>
            <person name="Song R."/>
            <person name="Tanyolac B."/>
            <person name="Young S."/>
            <person name="Ho-Il K."/>
            <person name="Hahn J.H."/>
            <person name="Sangsakoo G."/>
            <person name="Vanavichit A."/>
            <person name="de Mattos Luiz.A.T."/>
            <person name="Zimmer P.D."/>
            <person name="Malone G."/>
            <person name="Dellagostin O."/>
            <person name="de Oliveira A.C."/>
            <person name="Bevan M."/>
            <person name="Bancroft I."/>
            <person name="Minx P."/>
            <person name="Cordum H."/>
            <person name="Wilson R."/>
            <person name="Cheng Z."/>
            <person name="Jin W."/>
            <person name="Jiang J."/>
            <person name="Leong S.A."/>
            <person name="Iwama H."/>
            <person name="Gojobori T."/>
            <person name="Itoh T."/>
            <person name="Niimura Y."/>
            <person name="Fujii Y."/>
            <person name="Habara T."/>
            <person name="Sakai H."/>
            <person name="Sato Y."/>
            <person name="Wilson G."/>
            <person name="Kumar K."/>
            <person name="McCouch S."/>
            <person name="Juretic N."/>
            <person name="Hoen D."/>
            <person name="Wright S."/>
            <person name="Bruskiewich R."/>
            <person name="Bureau T."/>
            <person name="Miyao A."/>
            <person name="Hirochika H."/>
            <person name="Nishikawa T."/>
            <person name="Kadowaki K."/>
            <person name="Sugiura M."/>
            <person name="Burr B."/>
            <person name="Sasaki T."/>
        </authorList>
    </citation>
    <scope>NUCLEOTIDE SEQUENCE [LARGE SCALE GENOMIC DNA]</scope>
    <source>
        <strain evidence="2">cv. Nipponbare</strain>
    </source>
</reference>
<dbReference type="AlphaFoldDB" id="A0A0P0Y8W3"/>
<reference evidence="1 2" key="2">
    <citation type="journal article" date="2013" name="Plant Cell Physiol.">
        <title>Rice Annotation Project Database (RAP-DB): an integrative and interactive database for rice genomics.</title>
        <authorList>
            <person name="Sakai H."/>
            <person name="Lee S.S."/>
            <person name="Tanaka T."/>
            <person name="Numa H."/>
            <person name="Kim J."/>
            <person name="Kawahara Y."/>
            <person name="Wakimoto H."/>
            <person name="Yang C.C."/>
            <person name="Iwamoto M."/>
            <person name="Abe T."/>
            <person name="Yamada Y."/>
            <person name="Muto A."/>
            <person name="Inokuchi H."/>
            <person name="Ikemura T."/>
            <person name="Matsumoto T."/>
            <person name="Sasaki T."/>
            <person name="Itoh T."/>
        </authorList>
    </citation>
    <scope>NUCLEOTIDE SEQUENCE [LARGE SCALE GENOMIC DNA]</scope>
    <source>
        <strain evidence="2">cv. Nipponbare</strain>
    </source>
</reference>
<protein>
    <submittedName>
        <fullName evidence="1">Os12g0266000 protein</fullName>
    </submittedName>
</protein>
<gene>
    <name evidence="1" type="ordered locus">Os12g0266000</name>
    <name evidence="1" type="ORF">OSNPB_120266000</name>
</gene>
<feature type="non-terminal residue" evidence="1">
    <location>
        <position position="1"/>
    </location>
</feature>
<dbReference type="EMBL" id="AP014968">
    <property type="protein sequence ID" value="BAT16617.1"/>
    <property type="molecule type" value="Genomic_DNA"/>
</dbReference>
<evidence type="ECO:0000313" key="1">
    <source>
        <dbReference type="EMBL" id="BAT16617.1"/>
    </source>
</evidence>
<dbReference type="Gramene" id="Os12t0266000-03">
    <property type="protein sequence ID" value="Os12t0266000-03"/>
    <property type="gene ID" value="Os12g0266000"/>
</dbReference>